<evidence type="ECO:0000313" key="9">
    <source>
        <dbReference type="Proteomes" id="UP000605427"/>
    </source>
</evidence>
<evidence type="ECO:0000256" key="2">
    <source>
        <dbReference type="ARBA" id="ARBA00005262"/>
    </source>
</evidence>
<evidence type="ECO:0000256" key="7">
    <source>
        <dbReference type="SAM" id="Phobius"/>
    </source>
</evidence>
<evidence type="ECO:0000256" key="4">
    <source>
        <dbReference type="ARBA" id="ARBA00022692"/>
    </source>
</evidence>
<evidence type="ECO:0000313" key="8">
    <source>
        <dbReference type="EMBL" id="GGH74564.1"/>
    </source>
</evidence>
<keyword evidence="9" id="KW-1185">Reference proteome</keyword>
<keyword evidence="5 7" id="KW-1133">Transmembrane helix</keyword>
<feature type="transmembrane region" description="Helical" evidence="7">
    <location>
        <begin position="72"/>
        <end position="97"/>
    </location>
</feature>
<sequence>MLWELFVIFFRVGCLAFGGGYAVMSLIQRETAGTGRIGIERFQEIGALSGMAPGSIATNSATLIGYEQAGLAGAVAATTGMILPSLILVVLLAAFFIRLHDRLSVRSAFYGLRPIITALIVYAAISFGFGAQTESGQLFGWETLGMLLICGGCLLAIVKYKLHPFGVLLLSAVAGIVIF</sequence>
<feature type="transmembrane region" description="Helical" evidence="7">
    <location>
        <begin position="138"/>
        <end position="158"/>
    </location>
</feature>
<comment type="caution">
    <text evidence="8">The sequence shown here is derived from an EMBL/GenBank/DDBJ whole genome shotgun (WGS) entry which is preliminary data.</text>
</comment>
<keyword evidence="6 7" id="KW-0472">Membrane</keyword>
<comment type="subcellular location">
    <subcellularLocation>
        <location evidence="1">Cell membrane</location>
        <topology evidence="1">Multi-pass membrane protein</topology>
    </subcellularLocation>
</comment>
<evidence type="ECO:0000256" key="1">
    <source>
        <dbReference type="ARBA" id="ARBA00004651"/>
    </source>
</evidence>
<proteinExistence type="inferred from homology"/>
<dbReference type="PANTHER" id="PTHR43663">
    <property type="entry name" value="CHROMATE TRANSPORT PROTEIN-RELATED"/>
    <property type="match status" value="1"/>
</dbReference>
<evidence type="ECO:0000256" key="6">
    <source>
        <dbReference type="ARBA" id="ARBA00023136"/>
    </source>
</evidence>
<evidence type="ECO:0000256" key="5">
    <source>
        <dbReference type="ARBA" id="ARBA00022989"/>
    </source>
</evidence>
<evidence type="ECO:0000256" key="3">
    <source>
        <dbReference type="ARBA" id="ARBA00022475"/>
    </source>
</evidence>
<dbReference type="EMBL" id="BMDD01000001">
    <property type="protein sequence ID" value="GGH74564.1"/>
    <property type="molecule type" value="Genomic_DNA"/>
</dbReference>
<dbReference type="Pfam" id="PF02417">
    <property type="entry name" value="Chromate_transp"/>
    <property type="match status" value="1"/>
</dbReference>
<comment type="similarity">
    <text evidence="2">Belongs to the chromate ion transporter (CHR) (TC 2.A.51) family.</text>
</comment>
<name>A0ABQ1ZQ49_9BACL</name>
<gene>
    <name evidence="8" type="ORF">GCM10007362_14790</name>
</gene>
<feature type="transmembrane region" description="Helical" evidence="7">
    <location>
        <begin position="109"/>
        <end position="132"/>
    </location>
</feature>
<dbReference type="RefSeq" id="WP_172247160.1">
    <property type="nucleotide sequence ID" value="NZ_BMDD01000001.1"/>
</dbReference>
<reference evidence="9" key="1">
    <citation type="journal article" date="2019" name="Int. J. Syst. Evol. Microbiol.">
        <title>The Global Catalogue of Microorganisms (GCM) 10K type strain sequencing project: providing services to taxonomists for standard genome sequencing and annotation.</title>
        <authorList>
            <consortium name="The Broad Institute Genomics Platform"/>
            <consortium name="The Broad Institute Genome Sequencing Center for Infectious Disease"/>
            <person name="Wu L."/>
            <person name="Ma J."/>
        </authorList>
    </citation>
    <scope>NUCLEOTIDE SEQUENCE [LARGE SCALE GENOMIC DNA]</scope>
    <source>
        <strain evidence="9">CCM 8702</strain>
    </source>
</reference>
<organism evidence="8 9">
    <name type="scientific">Saccharibacillus endophyticus</name>
    <dbReference type="NCBI Taxonomy" id="2060666"/>
    <lineage>
        <taxon>Bacteria</taxon>
        <taxon>Bacillati</taxon>
        <taxon>Bacillota</taxon>
        <taxon>Bacilli</taxon>
        <taxon>Bacillales</taxon>
        <taxon>Paenibacillaceae</taxon>
        <taxon>Saccharibacillus</taxon>
    </lineage>
</organism>
<dbReference type="InterPro" id="IPR003370">
    <property type="entry name" value="Chromate_transpt"/>
</dbReference>
<keyword evidence="4 7" id="KW-0812">Transmembrane</keyword>
<dbReference type="Proteomes" id="UP000605427">
    <property type="component" value="Unassembled WGS sequence"/>
</dbReference>
<dbReference type="PANTHER" id="PTHR43663:SF1">
    <property type="entry name" value="CHROMATE TRANSPORTER"/>
    <property type="match status" value="1"/>
</dbReference>
<feature type="transmembrane region" description="Helical" evidence="7">
    <location>
        <begin position="6"/>
        <end position="24"/>
    </location>
</feature>
<protein>
    <submittedName>
        <fullName evidence="8">Chromate transporter</fullName>
    </submittedName>
</protein>
<accession>A0ABQ1ZQ49</accession>
<keyword evidence="3" id="KW-1003">Cell membrane</keyword>
<dbReference type="InterPro" id="IPR052518">
    <property type="entry name" value="CHR_Transporter"/>
</dbReference>